<dbReference type="Gene3D" id="1.10.8.60">
    <property type="match status" value="1"/>
</dbReference>
<reference evidence="8 9" key="1">
    <citation type="submission" date="2016-10" db="EMBL/GenBank/DDBJ databases">
        <authorList>
            <person name="de Groot N.N."/>
        </authorList>
    </citation>
    <scope>NUCLEOTIDE SEQUENCE [LARGE SCALE GENOMIC DNA]</scope>
    <source>
        <strain evidence="8 9">AA1</strain>
    </source>
</reference>
<proteinExistence type="predicted"/>
<dbReference type="InterPro" id="IPR025944">
    <property type="entry name" value="Sigma_54_int_dom_CS"/>
</dbReference>
<keyword evidence="6" id="KW-0804">Transcription</keyword>
<dbReference type="GO" id="GO:0006355">
    <property type="term" value="P:regulation of DNA-templated transcription"/>
    <property type="evidence" value="ECO:0007669"/>
    <property type="project" value="InterPro"/>
</dbReference>
<dbReference type="PROSITE" id="PS00688">
    <property type="entry name" value="SIGMA54_INTERACT_3"/>
    <property type="match status" value="1"/>
</dbReference>
<evidence type="ECO:0000256" key="2">
    <source>
        <dbReference type="ARBA" id="ARBA00022840"/>
    </source>
</evidence>
<dbReference type="STRING" id="419481.SAMN05216233_101109"/>
<dbReference type="OrthoDB" id="9763792at2"/>
<dbReference type="Gene3D" id="3.40.50.300">
    <property type="entry name" value="P-loop containing nucleotide triphosphate hydrolases"/>
    <property type="match status" value="1"/>
</dbReference>
<keyword evidence="4 8" id="KW-0238">DNA-binding</keyword>
<evidence type="ECO:0000256" key="6">
    <source>
        <dbReference type="ARBA" id="ARBA00023163"/>
    </source>
</evidence>
<dbReference type="GO" id="GO:0005524">
    <property type="term" value="F:ATP binding"/>
    <property type="evidence" value="ECO:0007669"/>
    <property type="project" value="UniProtKB-KW"/>
</dbReference>
<dbReference type="GO" id="GO:0003677">
    <property type="term" value="F:DNA binding"/>
    <property type="evidence" value="ECO:0007669"/>
    <property type="project" value="UniProtKB-KW"/>
</dbReference>
<accession>A0A1G5AEL1</accession>
<evidence type="ECO:0000313" key="8">
    <source>
        <dbReference type="EMBL" id="SCX76333.1"/>
    </source>
</evidence>
<dbReference type="Pfam" id="PF00158">
    <property type="entry name" value="Sigma54_activat"/>
    <property type="match status" value="1"/>
</dbReference>
<dbReference type="Pfam" id="PF25601">
    <property type="entry name" value="AAA_lid_14"/>
    <property type="match status" value="1"/>
</dbReference>
<dbReference type="SUPFAM" id="SSF46689">
    <property type="entry name" value="Homeodomain-like"/>
    <property type="match status" value="1"/>
</dbReference>
<dbReference type="PROSITE" id="PS50045">
    <property type="entry name" value="SIGMA54_INTERACT_4"/>
    <property type="match status" value="1"/>
</dbReference>
<dbReference type="InterPro" id="IPR002078">
    <property type="entry name" value="Sigma_54_int"/>
</dbReference>
<evidence type="ECO:0000256" key="1">
    <source>
        <dbReference type="ARBA" id="ARBA00022741"/>
    </source>
</evidence>
<keyword evidence="5" id="KW-0010">Activator</keyword>
<keyword evidence="9" id="KW-1185">Reference proteome</keyword>
<dbReference type="InterPro" id="IPR029016">
    <property type="entry name" value="GAF-like_dom_sf"/>
</dbReference>
<gene>
    <name evidence="8" type="ORF">SAMN05216233_101109</name>
</gene>
<keyword evidence="2" id="KW-0067">ATP-binding</keyword>
<dbReference type="SUPFAM" id="SSF55781">
    <property type="entry name" value="GAF domain-like"/>
    <property type="match status" value="1"/>
</dbReference>
<evidence type="ECO:0000256" key="3">
    <source>
        <dbReference type="ARBA" id="ARBA00023015"/>
    </source>
</evidence>
<dbReference type="EMBL" id="FMUX01000001">
    <property type="protein sequence ID" value="SCX76333.1"/>
    <property type="molecule type" value="Genomic_DNA"/>
</dbReference>
<sequence>MDNRHFIEVTRRICGSLDLDEALYDVFCYLKPRFPLDALLISIYETAPRQARVFAMAEEGGGFIVDEPIVLSEAAWSEINRWLEASCTQTIPWLRNQDHPINQEILHIVRTGTPSIQARRIDEFCSLTCALKVKQAIIGNLTFAAEGAHHYDRTHVDFIRQLNDPFAIALSNARRYMDLVHDHQALQRDARKMVGDTMIGADSGLLSVRRLIEQVAPTNSPVLLLGETGTGKEVVANEIHKFSNRSSGPMIRVNCSAIPENLIDSELFGHEKGAFTGAIGTTHGRFERARQGTLFLDEVGELPLAAQAKLLRVLQSGEFERVGGGCPLQADVRIIAATHRDLPTMVQDGLFRADLWYRLNVFPIVIPPLRSRKEDIPTMVNYFIHQKSTEMNLLRCPAPTPGAVDALLAYHWPGNVRELQNLVERALIISKGDQLEFFDFNPQGMALEPNQCKDESRVATLDEITAVHIRWTLEKTHGRIGGKGGAAELLGLNASTLRSRMKKMGIPYGRRELRIN</sequence>
<dbReference type="PROSITE" id="PS00675">
    <property type="entry name" value="SIGMA54_INTERACT_1"/>
    <property type="match status" value="1"/>
</dbReference>
<evidence type="ECO:0000256" key="5">
    <source>
        <dbReference type="ARBA" id="ARBA00023159"/>
    </source>
</evidence>
<evidence type="ECO:0000259" key="7">
    <source>
        <dbReference type="PROSITE" id="PS50045"/>
    </source>
</evidence>
<dbReference type="SMART" id="SM00382">
    <property type="entry name" value="AAA"/>
    <property type="match status" value="1"/>
</dbReference>
<dbReference type="CDD" id="cd00009">
    <property type="entry name" value="AAA"/>
    <property type="match status" value="1"/>
</dbReference>
<dbReference type="InterPro" id="IPR025662">
    <property type="entry name" value="Sigma_54_int_dom_ATP-bd_1"/>
</dbReference>
<evidence type="ECO:0000313" key="9">
    <source>
        <dbReference type="Proteomes" id="UP000198870"/>
    </source>
</evidence>
<dbReference type="InterPro" id="IPR009057">
    <property type="entry name" value="Homeodomain-like_sf"/>
</dbReference>
<dbReference type="PANTHER" id="PTHR32071">
    <property type="entry name" value="TRANSCRIPTIONAL REGULATORY PROTEIN"/>
    <property type="match status" value="1"/>
</dbReference>
<keyword evidence="1" id="KW-0547">Nucleotide-binding</keyword>
<dbReference type="AlphaFoldDB" id="A0A1G5AEL1"/>
<organism evidence="8 9">
    <name type="scientific">Desulfoluna spongiiphila</name>
    <dbReference type="NCBI Taxonomy" id="419481"/>
    <lineage>
        <taxon>Bacteria</taxon>
        <taxon>Pseudomonadati</taxon>
        <taxon>Thermodesulfobacteriota</taxon>
        <taxon>Desulfobacteria</taxon>
        <taxon>Desulfobacterales</taxon>
        <taxon>Desulfolunaceae</taxon>
        <taxon>Desulfoluna</taxon>
    </lineage>
</organism>
<dbReference type="Proteomes" id="UP000198870">
    <property type="component" value="Unassembled WGS sequence"/>
</dbReference>
<dbReference type="SUPFAM" id="SSF52540">
    <property type="entry name" value="P-loop containing nucleoside triphosphate hydrolases"/>
    <property type="match status" value="1"/>
</dbReference>
<dbReference type="InterPro" id="IPR027417">
    <property type="entry name" value="P-loop_NTPase"/>
</dbReference>
<dbReference type="FunFam" id="3.40.50.300:FF:000006">
    <property type="entry name" value="DNA-binding transcriptional regulator NtrC"/>
    <property type="match status" value="1"/>
</dbReference>
<keyword evidence="3" id="KW-0805">Transcription regulation</keyword>
<dbReference type="Gene3D" id="3.30.450.40">
    <property type="match status" value="1"/>
</dbReference>
<dbReference type="InterPro" id="IPR003593">
    <property type="entry name" value="AAA+_ATPase"/>
</dbReference>
<protein>
    <submittedName>
        <fullName evidence="8">Transcriptional regulator containing GAF, AAA-type ATPase, and DNA-binding Fis domains</fullName>
    </submittedName>
</protein>
<dbReference type="PANTHER" id="PTHR32071:SF117">
    <property type="entry name" value="PTS-DEPENDENT DIHYDROXYACETONE KINASE OPERON REGULATORY PROTEIN-RELATED"/>
    <property type="match status" value="1"/>
</dbReference>
<name>A0A1G5AEL1_9BACT</name>
<feature type="domain" description="Sigma-54 factor interaction" evidence="7">
    <location>
        <begin position="198"/>
        <end position="428"/>
    </location>
</feature>
<dbReference type="InterPro" id="IPR058031">
    <property type="entry name" value="AAA_lid_NorR"/>
</dbReference>
<evidence type="ECO:0000256" key="4">
    <source>
        <dbReference type="ARBA" id="ARBA00023125"/>
    </source>
</evidence>
<dbReference type="Gene3D" id="1.10.10.60">
    <property type="entry name" value="Homeodomain-like"/>
    <property type="match status" value="1"/>
</dbReference>
<dbReference type="RefSeq" id="WP_092207196.1">
    <property type="nucleotide sequence ID" value="NZ_FMUX01000001.1"/>
</dbReference>